<organism evidence="3 4">
    <name type="scientific">Pedobacter steynii</name>
    <dbReference type="NCBI Taxonomy" id="430522"/>
    <lineage>
        <taxon>Bacteria</taxon>
        <taxon>Pseudomonadati</taxon>
        <taxon>Bacteroidota</taxon>
        <taxon>Sphingobacteriia</taxon>
        <taxon>Sphingobacteriales</taxon>
        <taxon>Sphingobacteriaceae</taxon>
        <taxon>Pedobacter</taxon>
    </lineage>
</organism>
<keyword evidence="1" id="KW-0597">Phosphoprotein</keyword>
<dbReference type="Proteomes" id="UP000183200">
    <property type="component" value="Unassembled WGS sequence"/>
</dbReference>
<dbReference type="Gene3D" id="3.40.50.2300">
    <property type="match status" value="1"/>
</dbReference>
<reference evidence="4" key="1">
    <citation type="submission" date="2016-10" db="EMBL/GenBank/DDBJ databases">
        <authorList>
            <person name="Varghese N."/>
            <person name="Submissions S."/>
        </authorList>
    </citation>
    <scope>NUCLEOTIDE SEQUENCE [LARGE SCALE GENOMIC DNA]</scope>
    <source>
        <strain evidence="4">DSM 19110</strain>
    </source>
</reference>
<evidence type="ECO:0000313" key="4">
    <source>
        <dbReference type="Proteomes" id="UP000183200"/>
    </source>
</evidence>
<feature type="domain" description="Response regulatory" evidence="2">
    <location>
        <begin position="4"/>
        <end position="132"/>
    </location>
</feature>
<dbReference type="EMBL" id="FNGY01000015">
    <property type="protein sequence ID" value="SDO44259.1"/>
    <property type="molecule type" value="Genomic_DNA"/>
</dbReference>
<gene>
    <name evidence="3" type="ORF">SAMN05421820_1154</name>
</gene>
<evidence type="ECO:0000313" key="3">
    <source>
        <dbReference type="EMBL" id="SDO44259.1"/>
    </source>
</evidence>
<dbReference type="AlphaFoldDB" id="A0A1H0JLE8"/>
<dbReference type="GO" id="GO:0003677">
    <property type="term" value="F:DNA binding"/>
    <property type="evidence" value="ECO:0007669"/>
    <property type="project" value="UniProtKB-KW"/>
</dbReference>
<keyword evidence="4" id="KW-1185">Reference proteome</keyword>
<dbReference type="InterPro" id="IPR001789">
    <property type="entry name" value="Sig_transdc_resp-reg_receiver"/>
</dbReference>
<dbReference type="SUPFAM" id="SSF52172">
    <property type="entry name" value="CheY-like"/>
    <property type="match status" value="1"/>
</dbReference>
<dbReference type="PANTHER" id="PTHR45566:SF1">
    <property type="entry name" value="HTH-TYPE TRANSCRIPTIONAL REGULATOR YHJB-RELATED"/>
    <property type="match status" value="1"/>
</dbReference>
<dbReference type="GO" id="GO:0000160">
    <property type="term" value="P:phosphorelay signal transduction system"/>
    <property type="evidence" value="ECO:0007669"/>
    <property type="project" value="InterPro"/>
</dbReference>
<dbReference type="SMART" id="SM00448">
    <property type="entry name" value="REC"/>
    <property type="match status" value="1"/>
</dbReference>
<dbReference type="PROSITE" id="PS50110">
    <property type="entry name" value="RESPONSE_REGULATORY"/>
    <property type="match status" value="1"/>
</dbReference>
<dbReference type="InterPro" id="IPR051015">
    <property type="entry name" value="EvgA-like"/>
</dbReference>
<evidence type="ECO:0000259" key="2">
    <source>
        <dbReference type="PROSITE" id="PS50110"/>
    </source>
</evidence>
<evidence type="ECO:0000256" key="1">
    <source>
        <dbReference type="PROSITE-ProRule" id="PRU00169"/>
    </source>
</evidence>
<dbReference type="OrthoDB" id="659223at2"/>
<dbReference type="RefSeq" id="WP_074612560.1">
    <property type="nucleotide sequence ID" value="NZ_FNGY01000015.1"/>
</dbReference>
<proteinExistence type="predicted"/>
<protein>
    <submittedName>
        <fullName evidence="3">DNA-binding response regulator, NarL/FixJ family, contains REC and HTH domains</fullName>
    </submittedName>
</protein>
<keyword evidence="3" id="KW-0238">DNA-binding</keyword>
<accession>A0A1H0JLE8</accession>
<dbReference type="InterPro" id="IPR011006">
    <property type="entry name" value="CheY-like_superfamily"/>
</dbReference>
<name>A0A1H0JLE8_9SPHI</name>
<dbReference type="PANTHER" id="PTHR45566">
    <property type="entry name" value="HTH-TYPE TRANSCRIPTIONAL REGULATOR YHJB-RELATED"/>
    <property type="match status" value="1"/>
</dbReference>
<sequence>MFKKVLIVEDQEMISMSLTRTVEQLGITEIAYTYYCDDALMFLRKAKESGNAFDLLITDLSFEPDHREQHLSGGVELIRAAKVFQPALKVLVFSVENRIAPVERLFTELGINAYVCKARHDAKNLKLAIEEISKGKRYMPPDLREVMRTKKAHHFTPLDIAIISQLSSGTFQKDIPAYLEANKITPSKLSSIEKRLRIMKDELGFSKNEQLVAHCKDNGLI</sequence>
<feature type="modified residue" description="4-aspartylphosphate" evidence="1">
    <location>
        <position position="59"/>
    </location>
</feature>
<dbReference type="Pfam" id="PF00072">
    <property type="entry name" value="Response_reg"/>
    <property type="match status" value="1"/>
</dbReference>